<protein>
    <submittedName>
        <fullName evidence="7">Sulfatase maturation enzyme AslB, radical SAM superfamily</fullName>
    </submittedName>
</protein>
<dbReference type="Pfam" id="PF13186">
    <property type="entry name" value="SPASM"/>
    <property type="match status" value="1"/>
</dbReference>
<dbReference type="PANTHER" id="PTHR11228:SF7">
    <property type="entry name" value="PQQA PEPTIDE CYCLASE"/>
    <property type="match status" value="1"/>
</dbReference>
<reference evidence="7 8" key="1">
    <citation type="submission" date="2016-10" db="EMBL/GenBank/DDBJ databases">
        <authorList>
            <person name="de Groot N.N."/>
        </authorList>
    </citation>
    <scope>NUCLEOTIDE SEQUENCE [LARGE SCALE GENOMIC DNA]</scope>
    <source>
        <strain evidence="7 8">ATCC 35022</strain>
    </source>
</reference>
<dbReference type="Pfam" id="PF04055">
    <property type="entry name" value="Radical_SAM"/>
    <property type="match status" value="1"/>
</dbReference>
<evidence type="ECO:0000256" key="5">
    <source>
        <dbReference type="ARBA" id="ARBA00023014"/>
    </source>
</evidence>
<evidence type="ECO:0000313" key="8">
    <source>
        <dbReference type="Proteomes" id="UP000199071"/>
    </source>
</evidence>
<dbReference type="InterPro" id="IPR050377">
    <property type="entry name" value="Radical_SAM_PqqE_MftC-like"/>
</dbReference>
<dbReference type="InterPro" id="IPR007197">
    <property type="entry name" value="rSAM"/>
</dbReference>
<gene>
    <name evidence="7" type="ORF">SAMN02982931_04745</name>
</gene>
<evidence type="ECO:0000256" key="4">
    <source>
        <dbReference type="ARBA" id="ARBA00023004"/>
    </source>
</evidence>
<dbReference type="SFLD" id="SFLDG01067">
    <property type="entry name" value="SPASM/twitch_domain_containing"/>
    <property type="match status" value="1"/>
</dbReference>
<dbReference type="InterPro" id="IPR058240">
    <property type="entry name" value="rSAM_sf"/>
</dbReference>
<dbReference type="AlphaFoldDB" id="A0A1G6EPQ7"/>
<evidence type="ECO:0000256" key="1">
    <source>
        <dbReference type="ARBA" id="ARBA00001966"/>
    </source>
</evidence>
<dbReference type="PROSITE" id="PS51918">
    <property type="entry name" value="RADICAL_SAM"/>
    <property type="match status" value="1"/>
</dbReference>
<evidence type="ECO:0000313" key="7">
    <source>
        <dbReference type="EMBL" id="SDB58875.1"/>
    </source>
</evidence>
<keyword evidence="4" id="KW-0408">Iron</keyword>
<evidence type="ECO:0000256" key="3">
    <source>
        <dbReference type="ARBA" id="ARBA00022723"/>
    </source>
</evidence>
<dbReference type="GO" id="GO:0051536">
    <property type="term" value="F:iron-sulfur cluster binding"/>
    <property type="evidence" value="ECO:0007669"/>
    <property type="project" value="UniProtKB-KW"/>
</dbReference>
<name>A0A1G6EPQ7_9HYPH</name>
<dbReference type="GO" id="GO:0003824">
    <property type="term" value="F:catalytic activity"/>
    <property type="evidence" value="ECO:0007669"/>
    <property type="project" value="InterPro"/>
</dbReference>
<evidence type="ECO:0000256" key="2">
    <source>
        <dbReference type="ARBA" id="ARBA00022691"/>
    </source>
</evidence>
<dbReference type="GO" id="GO:0046872">
    <property type="term" value="F:metal ion binding"/>
    <property type="evidence" value="ECO:0007669"/>
    <property type="project" value="UniProtKB-KW"/>
</dbReference>
<dbReference type="SUPFAM" id="SSF102114">
    <property type="entry name" value="Radical SAM enzymes"/>
    <property type="match status" value="1"/>
</dbReference>
<dbReference type="EMBL" id="FMXQ01000018">
    <property type="protein sequence ID" value="SDB58875.1"/>
    <property type="molecule type" value="Genomic_DNA"/>
</dbReference>
<dbReference type="SFLD" id="SFLDS00029">
    <property type="entry name" value="Radical_SAM"/>
    <property type="match status" value="1"/>
</dbReference>
<proteinExistence type="predicted"/>
<dbReference type="STRING" id="665467.SAMN02982931_04745"/>
<keyword evidence="8" id="KW-1185">Reference proteome</keyword>
<dbReference type="Gene3D" id="3.20.20.70">
    <property type="entry name" value="Aldolase class I"/>
    <property type="match status" value="1"/>
</dbReference>
<dbReference type="PANTHER" id="PTHR11228">
    <property type="entry name" value="RADICAL SAM DOMAIN PROTEIN"/>
    <property type="match status" value="1"/>
</dbReference>
<keyword evidence="2" id="KW-0949">S-adenosyl-L-methionine</keyword>
<dbReference type="CDD" id="cd01335">
    <property type="entry name" value="Radical_SAM"/>
    <property type="match status" value="1"/>
</dbReference>
<comment type="cofactor">
    <cofactor evidence="1">
        <name>[4Fe-4S] cluster</name>
        <dbReference type="ChEBI" id="CHEBI:49883"/>
    </cofactor>
</comment>
<keyword evidence="5" id="KW-0411">Iron-sulfur</keyword>
<dbReference type="InterPro" id="IPR013785">
    <property type="entry name" value="Aldolase_TIM"/>
</dbReference>
<organism evidence="7 8">
    <name type="scientific">Bauldia litoralis</name>
    <dbReference type="NCBI Taxonomy" id="665467"/>
    <lineage>
        <taxon>Bacteria</taxon>
        <taxon>Pseudomonadati</taxon>
        <taxon>Pseudomonadota</taxon>
        <taxon>Alphaproteobacteria</taxon>
        <taxon>Hyphomicrobiales</taxon>
        <taxon>Kaistiaceae</taxon>
        <taxon>Bauldia</taxon>
    </lineage>
</organism>
<keyword evidence="3" id="KW-0479">Metal-binding</keyword>
<evidence type="ECO:0000259" key="6">
    <source>
        <dbReference type="PROSITE" id="PS51918"/>
    </source>
</evidence>
<sequence>MDNKREREEVTTYPIPTDVGRWGSRAEFDSCRPEDGQWVHWQDRVALVLEGRYDEVTPLHVELSPTYLCNFACPWCSCRSARQDWSDIDIFNRPDASPGTVMSRAQLLSVVDQLVAARVDIQWVGGEPTMHPHFVEAARRAAEGGLRQCLFTNGSLLPSKKLRWLLEDEFVFIRFSLDAVSEDIHRRHHDYAAQRTYHERVLRNLRSTIELKAKLGAETLIGLSFVVDRVNVDDLSTSVDFITALQSEFEARAIDYVVIRPAYPFVGAEVCLDDAMVADLGRRLGPNGDLAERLAAYGIRLVAPAASFHVQTTSKNTLPKATPCRSCGWFSEIAPNGELQLCSDRYGDPESVIGNLTDAPLDAMWANEDRGHILRKINAASCASERCPLNGRGYHLNRLFSQIEAHRSEGRLDVVRSWIAGLQSVVPKPEHSFFL</sequence>
<dbReference type="InterPro" id="IPR023885">
    <property type="entry name" value="4Fe4S-binding_SPASM_dom"/>
</dbReference>
<accession>A0A1G6EPQ7</accession>
<dbReference type="Proteomes" id="UP000199071">
    <property type="component" value="Unassembled WGS sequence"/>
</dbReference>
<dbReference type="RefSeq" id="WP_175478616.1">
    <property type="nucleotide sequence ID" value="NZ_FMXQ01000018.1"/>
</dbReference>
<feature type="domain" description="Radical SAM core" evidence="6">
    <location>
        <begin position="53"/>
        <end position="287"/>
    </location>
</feature>